<dbReference type="EMBL" id="JAQQEZ010000038">
    <property type="protein sequence ID" value="MFM0006216.1"/>
    <property type="molecule type" value="Genomic_DNA"/>
</dbReference>
<organism evidence="3 4">
    <name type="scientific">Paraburkholderia dipogonis</name>
    <dbReference type="NCBI Taxonomy" id="1211383"/>
    <lineage>
        <taxon>Bacteria</taxon>
        <taxon>Pseudomonadati</taxon>
        <taxon>Pseudomonadota</taxon>
        <taxon>Betaproteobacteria</taxon>
        <taxon>Burkholderiales</taxon>
        <taxon>Burkholderiaceae</taxon>
        <taxon>Paraburkholderia</taxon>
    </lineage>
</organism>
<dbReference type="SUPFAM" id="SSF52540">
    <property type="entry name" value="P-loop containing nucleoside triphosphate hydrolases"/>
    <property type="match status" value="1"/>
</dbReference>
<evidence type="ECO:0000256" key="1">
    <source>
        <dbReference type="SAM" id="MobiDB-lite"/>
    </source>
</evidence>
<dbReference type="Pfam" id="PF05729">
    <property type="entry name" value="NACHT"/>
    <property type="match status" value="1"/>
</dbReference>
<feature type="region of interest" description="Disordered" evidence="1">
    <location>
        <begin position="1761"/>
        <end position="1785"/>
    </location>
</feature>
<reference evidence="3 4" key="1">
    <citation type="journal article" date="2024" name="Chem. Sci.">
        <title>Discovery of megapolipeptins by genome mining of a Burkholderiales bacteria collection.</title>
        <authorList>
            <person name="Paulo B.S."/>
            <person name="Recchia M.J.J."/>
            <person name="Lee S."/>
            <person name="Fergusson C.H."/>
            <person name="Romanowski S.B."/>
            <person name="Hernandez A."/>
            <person name="Krull N."/>
            <person name="Liu D.Y."/>
            <person name="Cavanagh H."/>
            <person name="Bos A."/>
            <person name="Gray C.A."/>
            <person name="Murphy B.T."/>
            <person name="Linington R.G."/>
            <person name="Eustaquio A.S."/>
        </authorList>
    </citation>
    <scope>NUCLEOTIDE SEQUENCE [LARGE SCALE GENOMIC DNA]</scope>
    <source>
        <strain evidence="3 4">RL17-350-BIC-A</strain>
    </source>
</reference>
<gene>
    <name evidence="3" type="ORF">PQR57_35165</name>
</gene>
<dbReference type="InterPro" id="IPR007111">
    <property type="entry name" value="NACHT_NTPase"/>
</dbReference>
<sequence>MSPSTAKRKTKFDSVRASRDGHEFHEAWVARKCLGLLLPKDDFVGLAIEGFSPADHGTAPDEANEIADAVLYYGTDASFEHARQLVVVQVKYSKAAEDRPFRAADAKKTLEKFAKTYRSYKRQHGAQLAREKLSFELVTNRPILAELSDAILGLRTGTVLQGTARAQAEQVHAACRLRGKDLAEFASRLHMTGLVGDLRENKHRLAVTLADWSPARDPMSRIRLNAIRELARDKANLASQNRNVISRVDVLTALDLQDEVDLLPCPASFAEVGPRVQRRQLTETVARIPLLDRPLMIHADGGVGKTVFMNSIAASLSQEHEVVLFDCFGLGQYRAPGDARHLPRRGLVQIANDLACRGLCDPILPTTDNSDDLIRIFRVRMNQAIETVRRGAPDRQLVLMLDAIDNASEHARDRGEPSFPRLLLESFSQTGPVPGVQLVVSSRSHRRFAARGEASCEEVELEPFSTSETDEFLSRRIEGMTDIRLQVAQSRSRGNARILEHLANEGADLLAPSEVSKVIQLDDLLRKRITDALGAARKHGYREVDIKAFLAGLATLPPPVPVREFAEANGLADGAVNSFAADLAPLLEQTRYGLMFRDEPTETLIREDYSADRNTLHTLARNLLGMQATSVYAATTLPDLLQKLEDGEQLFRLAFDERIPATIKSSVARQAIRHSRIRAAVAHAASRNEPDRLVHLLMELSTLAAVDQRGIEYILDNPDLTVSSGDTDSVRRLFEVRTTWPGTRHARLTIAHVLMGDLADAHRHAQRAIEWRRHYFQMNEEAQREKGQPTALDMASIPFCLVAKGDGEHAARDIAGWVDWFAFDVADALFSLVRIGVSTACVQRDTVRNFLTSSASKAGVLAAAIPFAEGDESLQRWLVSSLATSCQDGEGVSLGEMHHRPETRAIIGGLLRAATVAVVLGMNSEAAAILSAARIAAPSLHTFLDGYWTGEVHAFLAKQVLSCVAAGVMVEYRHLLPSELSDLCVNAPPDSSGQDLKIAMKAELKRNTEGRRTERGGSGKISYESSQLAERFLDSRLDSWLRVSHAFADAIRPRQGAGSGVLSPLLDLWTELRNKRDYYSGGHDAQRQYDAVGERLLTLALSSSPRLDGLEVQRYVKAVSEDGIAPPANLIEIVGILAARDSMQLLAGATAVKVKAAIERENDVDQRASLFAKLAKAISPAGREEAVEYFRTGLEQMDAIGSGDYNFVNELMQFASSLQGDELDEQDSHTLSNICELNLGEERKFHWGMYGAAMAKASGLKGVAKLARWEDRDTISLDYTLLPYLRALLEYDKIDPAIALTMLRVSVPAELYVCGTEQLVESIEGKPSRQLDRLAEELIAQYQQNNPGTFGSGATRSLARLAWSTLGATSAEFAYLSASAERIEVTTDEYNKLSNWRPANPTYHLHKQKAERGAAHALLTALVAQTAPLDELSIANAMDAVEGLSGPMRFQRDFFELLRVKVPFGGWPSYIGMIARLKELDLNDKLHELNACKKAWAKASNAVITALRDSAEIIIHANADEFISFDYLSASQLKALSDLSGVDRQSLILELIKEFLHPDTTVPASVWLGLAAILNLVATSGVGQASLNRLLNSGPAKLASSVVDGPWRTGLYSAGDQVDAAAGLIWFSLGSPHAERRWMGAHSLRTAARLGRPEVLDQVVARFDRKDAAPFQAQEFPFFHLHAQLWLLIALARIALDAPGVVATHRTFLERIALDTDDSHVLRKHFAREALLACVRSGEITLGQPVAEALDGINLSPYPPKSTKSYGGSTFYQSRPKDRPEPEKELHLGIRLRKTRRVKFESIVWTIRMGYRRCDQRLGA</sequence>
<proteinExistence type="predicted"/>
<feature type="compositionally biased region" description="Polar residues" evidence="1">
    <location>
        <begin position="1762"/>
        <end position="1773"/>
    </location>
</feature>
<feature type="domain" description="AAA+ ATPase" evidence="2">
    <location>
        <begin position="291"/>
        <end position="465"/>
    </location>
</feature>
<dbReference type="InterPro" id="IPR003593">
    <property type="entry name" value="AAA+_ATPase"/>
</dbReference>
<evidence type="ECO:0000313" key="3">
    <source>
        <dbReference type="EMBL" id="MFM0006216.1"/>
    </source>
</evidence>
<dbReference type="InterPro" id="IPR027417">
    <property type="entry name" value="P-loop_NTPase"/>
</dbReference>
<dbReference type="Proteomes" id="UP001629230">
    <property type="component" value="Unassembled WGS sequence"/>
</dbReference>
<feature type="compositionally biased region" description="Basic and acidic residues" evidence="1">
    <location>
        <begin position="1775"/>
        <end position="1785"/>
    </location>
</feature>
<evidence type="ECO:0000313" key="4">
    <source>
        <dbReference type="Proteomes" id="UP001629230"/>
    </source>
</evidence>
<protein>
    <submittedName>
        <fullName evidence="3">NACHT domain-containing protein</fullName>
    </submittedName>
</protein>
<accession>A0ABW9B323</accession>
<evidence type="ECO:0000259" key="2">
    <source>
        <dbReference type="SMART" id="SM00382"/>
    </source>
</evidence>
<dbReference type="RefSeq" id="WP_408180778.1">
    <property type="nucleotide sequence ID" value="NZ_JAQQEZ010000038.1"/>
</dbReference>
<dbReference type="SMART" id="SM00382">
    <property type="entry name" value="AAA"/>
    <property type="match status" value="1"/>
</dbReference>
<comment type="caution">
    <text evidence="3">The sequence shown here is derived from an EMBL/GenBank/DDBJ whole genome shotgun (WGS) entry which is preliminary data.</text>
</comment>
<keyword evidence="4" id="KW-1185">Reference proteome</keyword>
<name>A0ABW9B323_9BURK</name>